<gene>
    <name evidence="9" type="ORF">EV215_0350</name>
</gene>
<name>A0AA46E0U9_9FUSO</name>
<dbReference type="PANTHER" id="PTHR23522">
    <property type="entry name" value="BLL5896 PROTEIN"/>
    <property type="match status" value="1"/>
</dbReference>
<accession>A0AA46E0U9</accession>
<keyword evidence="5 7" id="KW-1133">Transmembrane helix</keyword>
<dbReference type="InterPro" id="IPR024989">
    <property type="entry name" value="MFS_assoc_dom"/>
</dbReference>
<dbReference type="Pfam" id="PF12832">
    <property type="entry name" value="MFS_1_like"/>
    <property type="match status" value="1"/>
</dbReference>
<dbReference type="GO" id="GO:0015213">
    <property type="term" value="F:uridine transmembrane transporter activity"/>
    <property type="evidence" value="ECO:0007669"/>
    <property type="project" value="TreeGrafter"/>
</dbReference>
<proteinExistence type="predicted"/>
<sequence length="71" mass="8242">MKYYSFLTFFLYFSMGATLPLFSQYLQSIGLSGIEIGSIFSIGTFISILFQPFWGFIADKTNAIKKFLYFY</sequence>
<organism evidence="9 10">
    <name type="scientific">Hypnocyclicus thermotrophus</name>
    <dbReference type="NCBI Taxonomy" id="1627895"/>
    <lineage>
        <taxon>Bacteria</taxon>
        <taxon>Fusobacteriati</taxon>
        <taxon>Fusobacteriota</taxon>
        <taxon>Fusobacteriia</taxon>
        <taxon>Fusobacteriales</taxon>
        <taxon>Fusobacteriaceae</taxon>
        <taxon>Hypnocyclicus</taxon>
    </lineage>
</organism>
<keyword evidence="4 7" id="KW-0812">Transmembrane</keyword>
<dbReference type="EMBL" id="SOBG01000001">
    <property type="protein sequence ID" value="TDT72540.1"/>
    <property type="molecule type" value="Genomic_DNA"/>
</dbReference>
<dbReference type="AlphaFoldDB" id="A0AA46E0U9"/>
<keyword evidence="10" id="KW-1185">Reference proteome</keyword>
<dbReference type="SUPFAM" id="SSF103473">
    <property type="entry name" value="MFS general substrate transporter"/>
    <property type="match status" value="1"/>
</dbReference>
<evidence type="ECO:0000256" key="5">
    <source>
        <dbReference type="ARBA" id="ARBA00022989"/>
    </source>
</evidence>
<keyword evidence="6 7" id="KW-0472">Membrane</keyword>
<feature type="transmembrane region" description="Helical" evidence="7">
    <location>
        <begin position="38"/>
        <end position="57"/>
    </location>
</feature>
<dbReference type="GO" id="GO:0005886">
    <property type="term" value="C:plasma membrane"/>
    <property type="evidence" value="ECO:0007669"/>
    <property type="project" value="UniProtKB-SubCell"/>
</dbReference>
<protein>
    <submittedName>
        <fullName evidence="9">MFS1 family protein</fullName>
    </submittedName>
</protein>
<dbReference type="InterPro" id="IPR036259">
    <property type="entry name" value="MFS_trans_sf"/>
</dbReference>
<dbReference type="Proteomes" id="UP000294678">
    <property type="component" value="Unassembled WGS sequence"/>
</dbReference>
<evidence type="ECO:0000256" key="7">
    <source>
        <dbReference type="SAM" id="Phobius"/>
    </source>
</evidence>
<comment type="caution">
    <text evidence="9">The sequence shown here is derived from an EMBL/GenBank/DDBJ whole genome shotgun (WGS) entry which is preliminary data.</text>
</comment>
<feature type="domain" description="Major facilitator superfamily associated" evidence="8">
    <location>
        <begin position="4"/>
        <end position="69"/>
    </location>
</feature>
<reference evidence="9 10" key="1">
    <citation type="submission" date="2019-03" db="EMBL/GenBank/DDBJ databases">
        <title>Genomic Encyclopedia of Type Strains, Phase IV (KMG-IV): sequencing the most valuable type-strain genomes for metagenomic binning, comparative biology and taxonomic classification.</title>
        <authorList>
            <person name="Goeker M."/>
        </authorList>
    </citation>
    <scope>NUCLEOTIDE SEQUENCE [LARGE SCALE GENOMIC DNA]</scope>
    <source>
        <strain evidence="9 10">DSM 100055</strain>
    </source>
</reference>
<dbReference type="GO" id="GO:0015212">
    <property type="term" value="F:cytidine transmembrane transporter activity"/>
    <property type="evidence" value="ECO:0007669"/>
    <property type="project" value="TreeGrafter"/>
</dbReference>
<evidence type="ECO:0000256" key="2">
    <source>
        <dbReference type="ARBA" id="ARBA00022448"/>
    </source>
</evidence>
<evidence type="ECO:0000259" key="8">
    <source>
        <dbReference type="Pfam" id="PF12832"/>
    </source>
</evidence>
<evidence type="ECO:0000256" key="1">
    <source>
        <dbReference type="ARBA" id="ARBA00004651"/>
    </source>
</evidence>
<evidence type="ECO:0000313" key="9">
    <source>
        <dbReference type="EMBL" id="TDT72540.1"/>
    </source>
</evidence>
<keyword evidence="2" id="KW-0813">Transport</keyword>
<keyword evidence="3" id="KW-1003">Cell membrane</keyword>
<evidence type="ECO:0000256" key="3">
    <source>
        <dbReference type="ARBA" id="ARBA00022475"/>
    </source>
</evidence>
<comment type="subcellular location">
    <subcellularLocation>
        <location evidence="1">Cell membrane</location>
        <topology evidence="1">Multi-pass membrane protein</topology>
    </subcellularLocation>
</comment>
<evidence type="ECO:0000256" key="6">
    <source>
        <dbReference type="ARBA" id="ARBA00023136"/>
    </source>
</evidence>
<evidence type="ECO:0000256" key="4">
    <source>
        <dbReference type="ARBA" id="ARBA00022692"/>
    </source>
</evidence>
<evidence type="ECO:0000313" key="10">
    <source>
        <dbReference type="Proteomes" id="UP000294678"/>
    </source>
</evidence>
<feature type="transmembrane region" description="Helical" evidence="7">
    <location>
        <begin position="7"/>
        <end position="26"/>
    </location>
</feature>
<dbReference type="PANTHER" id="PTHR23522:SF4">
    <property type="entry name" value="NUCLEOSIDE PERMEASE NUPG-RELATED"/>
    <property type="match status" value="1"/>
</dbReference>
<dbReference type="Gene3D" id="1.20.1250.20">
    <property type="entry name" value="MFS general substrate transporter like domains"/>
    <property type="match status" value="1"/>
</dbReference>